<dbReference type="NCBIfam" id="TIGR00707">
    <property type="entry name" value="argD"/>
    <property type="match status" value="1"/>
</dbReference>
<dbReference type="STRING" id="1189621.A3SI_11249"/>
<dbReference type="PATRIC" id="fig|1189621.3.peg.2343"/>
<dbReference type="PANTHER" id="PTHR11986">
    <property type="entry name" value="AMINOTRANSFERASE CLASS III"/>
    <property type="match status" value="1"/>
</dbReference>
<comment type="pathway">
    <text evidence="6">Amino-acid biosynthesis.</text>
</comment>
<dbReference type="AlphaFoldDB" id="I5C2A1"/>
<evidence type="ECO:0000256" key="3">
    <source>
        <dbReference type="ARBA" id="ARBA00022605"/>
    </source>
</evidence>
<keyword evidence="4 8" id="KW-0808">Transferase</keyword>
<dbReference type="GO" id="GO:0003992">
    <property type="term" value="F:N2-acetyl-L-ornithine:2-oxoglutarate 5-aminotransferase activity"/>
    <property type="evidence" value="ECO:0007669"/>
    <property type="project" value="UniProtKB-EC"/>
</dbReference>
<evidence type="ECO:0000256" key="5">
    <source>
        <dbReference type="ARBA" id="ARBA00022898"/>
    </source>
</evidence>
<dbReference type="NCBIfam" id="NF002325">
    <property type="entry name" value="PRK01278.1"/>
    <property type="match status" value="1"/>
</dbReference>
<comment type="cofactor">
    <cofactor evidence="1">
        <name>pyridoxal 5'-phosphate</name>
        <dbReference type="ChEBI" id="CHEBI:597326"/>
    </cofactor>
</comment>
<accession>I5C2A1</accession>
<dbReference type="InterPro" id="IPR015424">
    <property type="entry name" value="PyrdxlP-dep_Trfase"/>
</dbReference>
<keyword evidence="3" id="KW-0028">Amino-acid biosynthesis</keyword>
<dbReference type="EMBL" id="AJYA01000024">
    <property type="protein sequence ID" value="EIM75953.1"/>
    <property type="molecule type" value="Genomic_DNA"/>
</dbReference>
<evidence type="ECO:0000256" key="4">
    <source>
        <dbReference type="ARBA" id="ARBA00022679"/>
    </source>
</evidence>
<keyword evidence="2 8" id="KW-0032">Aminotransferase</keyword>
<dbReference type="PROSITE" id="PS00600">
    <property type="entry name" value="AA_TRANSFER_CLASS_3"/>
    <property type="match status" value="1"/>
</dbReference>
<sequence>MKNIDYHHIDQQHHLRTFNRIPITFVKGRGARLWDAEGREYLDMLAGIAVTNVGHCHPKVVKALQEQAAELMHISNFFVSPPQVALSKLLTHLSGLERVFFTNSGAESVEGAVKIARRYAHANGRGGEIISFEGAFHGRTLATIASGQKKYQEGFAPIPGGFRQVPFSDFEAVAAAVSQETAAILVEPIQGEGGVRPVCPHFLKKLRKLCDEQDIVLIFDEIQCGIGRTGHWFAKDYYEVQPDMMTLAKGLGGGIPIGAFLTNEKVAAAVQFGDHGTTFGGNPLATATALATLQVIQEEKLLAHTRAMGNFYARK</sequence>
<dbReference type="InterPro" id="IPR005814">
    <property type="entry name" value="Aminotrans_3"/>
</dbReference>
<proteinExistence type="inferred from homology"/>
<gene>
    <name evidence="8" type="ORF">A3SI_11249</name>
</gene>
<dbReference type="EC" id="2.6.1.11" evidence="8"/>
<dbReference type="GO" id="GO:0006526">
    <property type="term" value="P:L-arginine biosynthetic process"/>
    <property type="evidence" value="ECO:0007669"/>
    <property type="project" value="UniProtKB-ARBA"/>
</dbReference>
<evidence type="ECO:0000256" key="1">
    <source>
        <dbReference type="ARBA" id="ARBA00001933"/>
    </source>
</evidence>
<evidence type="ECO:0000313" key="8">
    <source>
        <dbReference type="EMBL" id="EIM75953.1"/>
    </source>
</evidence>
<dbReference type="Proteomes" id="UP000005551">
    <property type="component" value="Unassembled WGS sequence"/>
</dbReference>
<dbReference type="GO" id="GO:0042802">
    <property type="term" value="F:identical protein binding"/>
    <property type="evidence" value="ECO:0007669"/>
    <property type="project" value="TreeGrafter"/>
</dbReference>
<dbReference type="FunFam" id="3.40.640.10:FF:000004">
    <property type="entry name" value="Acetylornithine aminotransferase"/>
    <property type="match status" value="1"/>
</dbReference>
<reference evidence="8 9" key="1">
    <citation type="submission" date="2012-05" db="EMBL/GenBank/DDBJ databases">
        <title>Genome sequence of Nitritalea halalkaliphila LW7.</title>
        <authorList>
            <person name="Jangir P.K."/>
            <person name="Singh A."/>
            <person name="Shivaji S."/>
            <person name="Sharma R."/>
        </authorList>
    </citation>
    <scope>NUCLEOTIDE SEQUENCE [LARGE SCALE GENOMIC DNA]</scope>
    <source>
        <strain evidence="8 9">LW7</strain>
    </source>
</reference>
<dbReference type="InterPro" id="IPR049704">
    <property type="entry name" value="Aminotrans_3_PPA_site"/>
</dbReference>
<dbReference type="PANTHER" id="PTHR11986:SF79">
    <property type="entry name" value="ACETYLORNITHINE AMINOTRANSFERASE, MITOCHONDRIAL"/>
    <property type="match status" value="1"/>
</dbReference>
<protein>
    <submittedName>
        <fullName evidence="8">Acetylornithine aminotransferase</fullName>
        <ecNumber evidence="8">2.6.1.11</ecNumber>
    </submittedName>
</protein>
<evidence type="ECO:0000256" key="6">
    <source>
        <dbReference type="ARBA" id="ARBA00029440"/>
    </source>
</evidence>
<organism evidence="8 9">
    <name type="scientific">Nitritalea halalkaliphila LW7</name>
    <dbReference type="NCBI Taxonomy" id="1189621"/>
    <lineage>
        <taxon>Bacteria</taxon>
        <taxon>Pseudomonadati</taxon>
        <taxon>Bacteroidota</taxon>
        <taxon>Cytophagia</taxon>
        <taxon>Cytophagales</taxon>
        <taxon>Cyclobacteriaceae</taxon>
        <taxon>Nitritalea</taxon>
    </lineage>
</organism>
<dbReference type="InterPro" id="IPR004636">
    <property type="entry name" value="AcOrn/SuccOrn_fam"/>
</dbReference>
<dbReference type="GO" id="GO:0030170">
    <property type="term" value="F:pyridoxal phosphate binding"/>
    <property type="evidence" value="ECO:0007669"/>
    <property type="project" value="InterPro"/>
</dbReference>
<keyword evidence="9" id="KW-1185">Reference proteome</keyword>
<dbReference type="InterPro" id="IPR015422">
    <property type="entry name" value="PyrdxlP-dep_Trfase_small"/>
</dbReference>
<dbReference type="SUPFAM" id="SSF53383">
    <property type="entry name" value="PLP-dependent transferases"/>
    <property type="match status" value="1"/>
</dbReference>
<dbReference type="InterPro" id="IPR015421">
    <property type="entry name" value="PyrdxlP-dep_Trfase_major"/>
</dbReference>
<dbReference type="InterPro" id="IPR050103">
    <property type="entry name" value="Class-III_PLP-dep_AT"/>
</dbReference>
<evidence type="ECO:0000313" key="9">
    <source>
        <dbReference type="Proteomes" id="UP000005551"/>
    </source>
</evidence>
<dbReference type="Gene3D" id="3.90.1150.10">
    <property type="entry name" value="Aspartate Aminotransferase, domain 1"/>
    <property type="match status" value="1"/>
</dbReference>
<dbReference type="Gene3D" id="3.40.640.10">
    <property type="entry name" value="Type I PLP-dependent aspartate aminotransferase-like (Major domain)"/>
    <property type="match status" value="1"/>
</dbReference>
<dbReference type="Pfam" id="PF00202">
    <property type="entry name" value="Aminotran_3"/>
    <property type="match status" value="1"/>
</dbReference>
<evidence type="ECO:0000256" key="7">
    <source>
        <dbReference type="RuleBase" id="RU003560"/>
    </source>
</evidence>
<name>I5C2A1_9BACT</name>
<comment type="caution">
    <text evidence="8">The sequence shown here is derived from an EMBL/GenBank/DDBJ whole genome shotgun (WGS) entry which is preliminary data.</text>
</comment>
<dbReference type="CDD" id="cd00610">
    <property type="entry name" value="OAT_like"/>
    <property type="match status" value="1"/>
</dbReference>
<comment type="similarity">
    <text evidence="7">Belongs to the class-III pyridoxal-phosphate-dependent aminotransferase family.</text>
</comment>
<keyword evidence="5 7" id="KW-0663">Pyridoxal phosphate</keyword>
<evidence type="ECO:0000256" key="2">
    <source>
        <dbReference type="ARBA" id="ARBA00022576"/>
    </source>
</evidence>